<name>A0A0P8Z4B9_PSEFL</name>
<organism evidence="1 2">
    <name type="scientific">Pseudomonas fluorescens</name>
    <dbReference type="NCBI Taxonomy" id="294"/>
    <lineage>
        <taxon>Bacteria</taxon>
        <taxon>Pseudomonadati</taxon>
        <taxon>Pseudomonadota</taxon>
        <taxon>Gammaproteobacteria</taxon>
        <taxon>Pseudomonadales</taxon>
        <taxon>Pseudomonadaceae</taxon>
        <taxon>Pseudomonas</taxon>
    </lineage>
</organism>
<protein>
    <submittedName>
        <fullName evidence="1">Uncharacterized protein</fullName>
    </submittedName>
</protein>
<dbReference type="Proteomes" id="UP000050349">
    <property type="component" value="Unassembled WGS sequence"/>
</dbReference>
<evidence type="ECO:0000313" key="1">
    <source>
        <dbReference type="EMBL" id="KPU59974.1"/>
    </source>
</evidence>
<dbReference type="PATRIC" id="fig|294.162.peg.2255"/>
<comment type="caution">
    <text evidence="1">The sequence shown here is derived from an EMBL/GenBank/DDBJ whole genome shotgun (WGS) entry which is preliminary data.</text>
</comment>
<reference evidence="1 2" key="1">
    <citation type="submission" date="2015-09" db="EMBL/GenBank/DDBJ databases">
        <authorList>
            <person name="Jackson K.R."/>
            <person name="Lunt B.L."/>
            <person name="Fisher J.N.B."/>
            <person name="Gardner A.V."/>
            <person name="Bailey M.E."/>
            <person name="Deus L.M."/>
            <person name="Earl A.S."/>
            <person name="Gibby P.D."/>
            <person name="Hartmann K.A."/>
            <person name="Liu J.E."/>
            <person name="Manci A.M."/>
            <person name="Nielsen D.A."/>
            <person name="Solomon M.B."/>
            <person name="Breakwell D.P."/>
            <person name="Burnett S.H."/>
            <person name="Grose J.H."/>
        </authorList>
    </citation>
    <scope>NUCLEOTIDE SEQUENCE [LARGE SCALE GENOMIC DNA]</scope>
    <source>
        <strain evidence="1 2">S613</strain>
    </source>
</reference>
<dbReference type="EMBL" id="LJXB01000072">
    <property type="protein sequence ID" value="KPU59974.1"/>
    <property type="molecule type" value="Genomic_DNA"/>
</dbReference>
<evidence type="ECO:0000313" key="2">
    <source>
        <dbReference type="Proteomes" id="UP000050349"/>
    </source>
</evidence>
<gene>
    <name evidence="1" type="ORF">AN403_4252</name>
</gene>
<sequence length="1084" mass="116054">MAGNRNSELMAAGPLYICHGAKHDFTVKAAADSPWSNQGVSLNKNPAEPELPVTTDPNIAVYQLFQEPGATWTIDCPHQPANAEVKAFQLWAQTEFTSPAYKVDVSLGHHRIDFVDASGNEQFQVIEYGEEAILKAREISYYTKEAMPFPAKWKLEEQDLQPADPDATGWVTPYNFKPTKAGIHLINVTVPSLYYEQGYFRKEMPVHALALTPWGNDALIQVNDKTEPDVLERGVVCTRGKPLSLKLLNENLLLKGSSVSLNSADAKALGLTFNPDLGVEKEMLTQELSWTLNSPASAKSGLFKLQMHCSKLKKDWDITGHLLSANLEDEVAKVEVEGAVISDFGAVFFREEARSLTVTFADSMRGLSVALEETGNPGNTYNPALKTFRKIPEDLKLVWQVTGGAISSVFTLKIVCADVETPLTIPSRVLSKITADEFQSLTINGQPVDLARPELLFFRAGVYEVELIPKPASSLIGLNVALKKGSGAELGMTYDPPLDRAVPLTAQGLKWKVTAGRTQSGLFELLFNIPQVEQSMLLTCRLLSINLADEAEVKIDGVAVPAGGNWFYRDKAQTVTLTPKSGSPLAGLPVTLTCSIKSGLDIANVVSAPAFGSEQTTYSWAVTGKTKSGMLQLALAGKGMTTPITLAISKLVSNNLIDEADVRFDNVSPVGAWFYRDKAQTVTLVPKLYSPLAGLPVTLTCTIKSGLDVANVVSAPAFGSEQTTHSWAVTGRTKSGTFQLTLAGKGMTTPITLTISKLISNNLADEADVKIGGVAVPAGGNWFYRDKPQTVTLTPRSGSPIAGLAVTHTCAIKSGLDVANVTSAPAFGTEQTSHSWAVTGKAKSGTFQLTLAGKGMTMPITVVISKLLSTNLADEVTVLLDGVAIPASGIDFLGGATKKLTLSYKNANLLAGIPLALDWVPGQGLLHGDLVSQPPLRSLSAIHEWRLTSAEKVGAFKLKLFTNGEAATLLTPTSKLVAPYKLRYLALVNGVYVELPPPPVEVTATIGLYNVLVRVTKFDGSPVVGVPVIFYAQDSHTETYSTGANGIAISATFVTLAKKELSAVATLDGREYSTSLLLRGISPI</sequence>
<accession>A0A0P8Z4B9</accession>
<dbReference type="RefSeq" id="WP_057397426.1">
    <property type="nucleotide sequence ID" value="NZ_LJXB01000072.1"/>
</dbReference>
<proteinExistence type="predicted"/>
<dbReference type="AlphaFoldDB" id="A0A0P8Z4B9"/>
<dbReference type="OrthoDB" id="6995304at2"/>